<proteinExistence type="predicted"/>
<protein>
    <recommendedName>
        <fullName evidence="2">Haloacid dehalogenase-like hydrolase domain-containing protein 3</fullName>
    </recommendedName>
</protein>
<dbReference type="PANTHER" id="PTHR47105:SF1">
    <property type="entry name" value="OS06G0665100 PROTEIN"/>
    <property type="match status" value="1"/>
</dbReference>
<sequence length="322" mass="36201">MASLRALLRRSAMDACVGSKSRGLQASHARRSLHSQFFTQRCQQRSPVWQQSTAGMARWTKVRPKRIRVITMDVTGTIVSFRGSLQKHYLGAASKCGINVDIDEKTIQDAFKRAYNETSNLYPCFGGPTLSAKEWWKECVIKSFTYCGIRMTPIQEVQVFQRIYSTFGSNAAYSAFDDARPFLRWAQRNGIVCGVLSNADERYGDSILPMLGFTHDELQFQVFSKDVGFEKPSPQIFRAAMSQGESLFAAGAEPCLPSEVLHIGNDFRKDFEGARSMGIHSLLLDRYGEEDLADEWKRRGAPVLMDLMDVVEYLGRSGCKLG</sequence>
<accession>A0A7R9WVY3</accession>
<dbReference type="InterPro" id="IPR023214">
    <property type="entry name" value="HAD_sf"/>
</dbReference>
<dbReference type="PANTHER" id="PTHR47105">
    <property type="entry name" value="OS02G0173600 PROTEIN"/>
    <property type="match status" value="1"/>
</dbReference>
<reference evidence="1" key="1">
    <citation type="submission" date="2021-01" db="EMBL/GenBank/DDBJ databases">
        <authorList>
            <person name="Corre E."/>
            <person name="Pelletier E."/>
            <person name="Niang G."/>
            <person name="Scheremetjew M."/>
            <person name="Finn R."/>
            <person name="Kale V."/>
            <person name="Holt S."/>
            <person name="Cochrane G."/>
            <person name="Meng A."/>
            <person name="Brown T."/>
            <person name="Cohen L."/>
        </authorList>
    </citation>
    <scope>NUCLEOTIDE SEQUENCE</scope>
    <source>
        <strain evidence="1">CCMP3328</strain>
    </source>
</reference>
<evidence type="ECO:0000313" key="1">
    <source>
        <dbReference type="EMBL" id="CAD8336418.1"/>
    </source>
</evidence>
<dbReference type="SFLD" id="SFLDG01129">
    <property type="entry name" value="C1.5:_HAD__Beta-PGM__Phosphata"/>
    <property type="match status" value="1"/>
</dbReference>
<dbReference type="EMBL" id="HBEF01013635">
    <property type="protein sequence ID" value="CAD8336418.1"/>
    <property type="molecule type" value="Transcribed_RNA"/>
</dbReference>
<dbReference type="SFLD" id="SFLDS00003">
    <property type="entry name" value="Haloacid_Dehalogenase"/>
    <property type="match status" value="1"/>
</dbReference>
<dbReference type="NCBIfam" id="TIGR02252">
    <property type="entry name" value="DREG-2"/>
    <property type="match status" value="1"/>
</dbReference>
<name>A0A7R9WVY3_9STRA</name>
<evidence type="ECO:0008006" key="2">
    <source>
        <dbReference type="Google" id="ProtNLM"/>
    </source>
</evidence>
<organism evidence="1">
    <name type="scientific">Craspedostauros australis</name>
    <dbReference type="NCBI Taxonomy" id="1486917"/>
    <lineage>
        <taxon>Eukaryota</taxon>
        <taxon>Sar</taxon>
        <taxon>Stramenopiles</taxon>
        <taxon>Ochrophyta</taxon>
        <taxon>Bacillariophyta</taxon>
        <taxon>Bacillariophyceae</taxon>
        <taxon>Bacillariophycidae</taxon>
        <taxon>Naviculales</taxon>
        <taxon>Naviculaceae</taxon>
        <taxon>Craspedostauros</taxon>
    </lineage>
</organism>
<gene>
    <name evidence="1" type="ORF">CAUS1442_LOCUS8546</name>
</gene>
<dbReference type="Gene3D" id="3.40.50.1000">
    <property type="entry name" value="HAD superfamily/HAD-like"/>
    <property type="match status" value="1"/>
</dbReference>
<dbReference type="Pfam" id="PF00702">
    <property type="entry name" value="Hydrolase"/>
    <property type="match status" value="1"/>
</dbReference>
<dbReference type="InterPro" id="IPR011949">
    <property type="entry name" value="HAD-SF_hydro_IA_REG-2-like"/>
</dbReference>
<dbReference type="AlphaFoldDB" id="A0A7R9WVY3"/>
<dbReference type="InterPro" id="IPR044924">
    <property type="entry name" value="HAD-SF_hydro_IA_REG-2-like_cap"/>
</dbReference>
<dbReference type="Gene3D" id="1.10.150.720">
    <property type="entry name" value="Haloacid dehalogenase-like hydrolase"/>
    <property type="match status" value="1"/>
</dbReference>
<dbReference type="InterPro" id="IPR036412">
    <property type="entry name" value="HAD-like_sf"/>
</dbReference>
<dbReference type="SUPFAM" id="SSF56784">
    <property type="entry name" value="HAD-like"/>
    <property type="match status" value="1"/>
</dbReference>